<dbReference type="EMBL" id="JAAQRI010000052">
    <property type="protein sequence ID" value="KAF5644979.1"/>
    <property type="molecule type" value="Genomic_DNA"/>
</dbReference>
<sequence length="327" mass="33615">MSEPTDTPVAAIASLANPAGANNFLIWYNDSTTAQLLALTNAYVGFGDGGSAIEHKPHDLELNFGPADVPSGNILATSALTAAVHHGTLNVYGVLAAKQGGSLVCRLSPGFLLLNVGSPPLASAFSIAACSDLNNNGVLFFLGDKGNGNVRLYSLELPGVVPSPSQVSLSLIFNAASYLGAAYGTLPNTTPQAFAVVQDSDGALHLTSADGNIQKQVNGGKKALMNTPIAALFIDKRLVVYWFDPVGSSGTTDGSPLMRATLRGPGDDFTVKTLTAAPTPNGYTQLTAFVNPASVSVGGGSGTALITYVQNSSNTLTTYPDHLESND</sequence>
<proteinExistence type="predicted"/>
<gene>
    <name evidence="1" type="ORF">FTJAE_2603</name>
</gene>
<accession>A0A8H5S395</accession>
<dbReference type="RefSeq" id="XP_037210278.1">
    <property type="nucleotide sequence ID" value="XM_037348815.1"/>
</dbReference>
<dbReference type="AlphaFoldDB" id="A0A8H5S395"/>
<organism evidence="1 2">
    <name type="scientific">Fusarium tjaetaba</name>
    <dbReference type="NCBI Taxonomy" id="1567544"/>
    <lineage>
        <taxon>Eukaryota</taxon>
        <taxon>Fungi</taxon>
        <taxon>Dikarya</taxon>
        <taxon>Ascomycota</taxon>
        <taxon>Pezizomycotina</taxon>
        <taxon>Sordariomycetes</taxon>
        <taxon>Hypocreomycetidae</taxon>
        <taxon>Hypocreales</taxon>
        <taxon>Nectriaceae</taxon>
        <taxon>Fusarium</taxon>
        <taxon>Fusarium fujikuroi species complex</taxon>
    </lineage>
</organism>
<reference evidence="1 2" key="1">
    <citation type="submission" date="2020-05" db="EMBL/GenBank/DDBJ databases">
        <title>Identification and distribution of gene clusters putatively required for synthesis of sphingolipid metabolism inhibitors in phylogenetically diverse species of the filamentous fungus Fusarium.</title>
        <authorList>
            <person name="Kim H.-S."/>
            <person name="Busman M."/>
            <person name="Brown D.W."/>
            <person name="Divon H."/>
            <person name="Uhlig S."/>
            <person name="Proctor R.H."/>
        </authorList>
    </citation>
    <scope>NUCLEOTIDE SEQUENCE [LARGE SCALE GENOMIC DNA]</scope>
    <source>
        <strain evidence="1 2">NRRL 66243</strain>
    </source>
</reference>
<dbReference type="GeneID" id="59301085"/>
<evidence type="ECO:0000313" key="2">
    <source>
        <dbReference type="Proteomes" id="UP000530670"/>
    </source>
</evidence>
<keyword evidence="2" id="KW-1185">Reference proteome</keyword>
<comment type="caution">
    <text evidence="1">The sequence shown here is derived from an EMBL/GenBank/DDBJ whole genome shotgun (WGS) entry which is preliminary data.</text>
</comment>
<dbReference type="OrthoDB" id="5409003at2759"/>
<name>A0A8H5S395_9HYPO</name>
<protein>
    <submittedName>
        <fullName evidence="1">Uncharacterized protein</fullName>
    </submittedName>
</protein>
<evidence type="ECO:0000313" key="1">
    <source>
        <dbReference type="EMBL" id="KAF5644979.1"/>
    </source>
</evidence>
<dbReference type="SUPFAM" id="SSF89372">
    <property type="entry name" value="Fucose-specific lectin"/>
    <property type="match status" value="1"/>
</dbReference>
<dbReference type="Proteomes" id="UP000530670">
    <property type="component" value="Unassembled WGS sequence"/>
</dbReference>